<dbReference type="PROSITE" id="PS51257">
    <property type="entry name" value="PROKAR_LIPOPROTEIN"/>
    <property type="match status" value="1"/>
</dbReference>
<evidence type="ECO:0000259" key="7">
    <source>
        <dbReference type="Pfam" id="PF00496"/>
    </source>
</evidence>
<protein>
    <submittedName>
        <fullName evidence="8">Peptide ABC transporter substrate-binding protein</fullName>
    </submittedName>
</protein>
<dbReference type="EMBL" id="LODL01000040">
    <property type="protein sequence ID" value="KXB28896.1"/>
    <property type="molecule type" value="Genomic_DNA"/>
</dbReference>
<keyword evidence="9" id="KW-1185">Reference proteome</keyword>
<comment type="subcellular location">
    <subcellularLocation>
        <location evidence="1">Cell envelope</location>
    </subcellularLocation>
</comment>
<dbReference type="AlphaFoldDB" id="A0A133XD86"/>
<keyword evidence="5" id="KW-0812">Transmembrane</keyword>
<proteinExistence type="inferred from homology"/>
<accession>A0A133XD86</accession>
<dbReference type="CDD" id="cd08505">
    <property type="entry name" value="PBP2_NikA_DppA_OppA_like_18"/>
    <property type="match status" value="1"/>
</dbReference>
<dbReference type="GO" id="GO:0043190">
    <property type="term" value="C:ATP-binding cassette (ABC) transporter complex"/>
    <property type="evidence" value="ECO:0007669"/>
    <property type="project" value="InterPro"/>
</dbReference>
<organism evidence="8 9">
    <name type="scientific">Dechloromonas denitrificans</name>
    <dbReference type="NCBI Taxonomy" id="281362"/>
    <lineage>
        <taxon>Bacteria</taxon>
        <taxon>Pseudomonadati</taxon>
        <taxon>Pseudomonadota</taxon>
        <taxon>Betaproteobacteria</taxon>
        <taxon>Rhodocyclales</taxon>
        <taxon>Azonexaceae</taxon>
        <taxon>Dechloromonas</taxon>
    </lineage>
</organism>
<name>A0A133XD86_9RHOO</name>
<gene>
    <name evidence="8" type="ORF">AT959_18875</name>
</gene>
<evidence type="ECO:0000256" key="2">
    <source>
        <dbReference type="ARBA" id="ARBA00005695"/>
    </source>
</evidence>
<sequence>MRKICACLSLVALLTGCGQGWNDPYPVADAERNILYTAFTDRPKHLDPAQSYTEDEITFTAQIYEPPLQYHYLKRPYELIPSTVEQVPVPRFYDAQGRELPAEAPVEQIAESVYELKLKPGIRYQPHPAFAVDAGGQPLYLGKNAAEGRQALGDFMQTGSRELTADDYIYQIKRLAHPRLHSPIFGMMADKIVGLKELGEALGKAAKDLPADAWLDLDAYPLAGIQKVDSQTWRIRLHGKYPQFLYWLAMPFFAPVPREVDRFFAQLGMAAKNLSLDWWPVGTGPFMLSENDPNRRMVLSRNPNFHGQAYPCEGEPGDRAAGLLEDCGKPLPFVERAVFTREKEAIPYWNKFLQGYYDASGISSDSFDQAVRVNVGGEVGLTDEMRDKGIRLLTSVKSSTFYMGFNMLDPVVGGLSPRSTKLRQAISIAIDQEEFISIFSNGRGIAAQGPLPPGIFGYEPGEAGINSTVYDWVDGKPQRKSAEFAKKLLAEAGYPNGRDEKTGEPLVVNLDTTGGGMGEKSRLDWLTRQFAKIDVQLVIRSTDFNRFQDKIRKGNVQLYYLGWNADYPDPENFFFLLDGNEGKVARGGENASNYANPEFDRLFLRMKNMDNTPERLAIVRQMNRILHHDAPWVFGLHPKSYTLGHRWLKNRKPNDVGNNILKYQRIDTAERAAARRAWNRPVLWPLGLGLLLVVLAVVPAALGYRRREQRAALK</sequence>
<evidence type="ECO:0000256" key="4">
    <source>
        <dbReference type="ARBA" id="ARBA00022729"/>
    </source>
</evidence>
<dbReference type="PANTHER" id="PTHR30290:SF10">
    <property type="entry name" value="PERIPLASMIC OLIGOPEPTIDE-BINDING PROTEIN-RELATED"/>
    <property type="match status" value="1"/>
</dbReference>
<reference evidence="8 9" key="1">
    <citation type="submission" date="2015-12" db="EMBL/GenBank/DDBJ databases">
        <title>Nitrous oxide reduction kinetics distinguish bacteria harboring typical versus atypical NosZ.</title>
        <authorList>
            <person name="Yoon S."/>
            <person name="Nissen S."/>
            <person name="Park D."/>
            <person name="Sanford R.A."/>
            <person name="Loeffler F.E."/>
        </authorList>
    </citation>
    <scope>NUCLEOTIDE SEQUENCE [LARGE SCALE GENOMIC DNA]</scope>
    <source>
        <strain evidence="8 9">ATCC BAA-841</strain>
    </source>
</reference>
<feature type="domain" description="Solute-binding protein family 5" evidence="7">
    <location>
        <begin position="162"/>
        <end position="581"/>
    </location>
</feature>
<dbReference type="InterPro" id="IPR039424">
    <property type="entry name" value="SBP_5"/>
</dbReference>
<dbReference type="SUPFAM" id="SSF53850">
    <property type="entry name" value="Periplasmic binding protein-like II"/>
    <property type="match status" value="1"/>
</dbReference>
<dbReference type="Pfam" id="PF00496">
    <property type="entry name" value="SBP_bac_5"/>
    <property type="match status" value="1"/>
</dbReference>
<evidence type="ECO:0000256" key="5">
    <source>
        <dbReference type="SAM" id="Phobius"/>
    </source>
</evidence>
<dbReference type="InterPro" id="IPR000914">
    <property type="entry name" value="SBP_5_dom"/>
</dbReference>
<feature type="transmembrane region" description="Helical" evidence="5">
    <location>
        <begin position="682"/>
        <end position="704"/>
    </location>
</feature>
<dbReference type="GO" id="GO:0015833">
    <property type="term" value="P:peptide transport"/>
    <property type="evidence" value="ECO:0007669"/>
    <property type="project" value="TreeGrafter"/>
</dbReference>
<evidence type="ECO:0000256" key="3">
    <source>
        <dbReference type="ARBA" id="ARBA00022448"/>
    </source>
</evidence>
<dbReference type="Gene3D" id="3.40.190.10">
    <property type="entry name" value="Periplasmic binding protein-like II"/>
    <property type="match status" value="1"/>
</dbReference>
<evidence type="ECO:0000256" key="6">
    <source>
        <dbReference type="SAM" id="SignalP"/>
    </source>
</evidence>
<dbReference type="RefSeq" id="WP_066886794.1">
    <property type="nucleotide sequence ID" value="NZ_LODL01000040.1"/>
</dbReference>
<feature type="signal peptide" evidence="6">
    <location>
        <begin position="1"/>
        <end position="22"/>
    </location>
</feature>
<comment type="similarity">
    <text evidence="2">Belongs to the bacterial solute-binding protein 5 family.</text>
</comment>
<dbReference type="GO" id="GO:1904680">
    <property type="term" value="F:peptide transmembrane transporter activity"/>
    <property type="evidence" value="ECO:0007669"/>
    <property type="project" value="TreeGrafter"/>
</dbReference>
<dbReference type="STRING" id="281362.AT959_18875"/>
<dbReference type="GO" id="GO:0030288">
    <property type="term" value="C:outer membrane-bounded periplasmic space"/>
    <property type="evidence" value="ECO:0007669"/>
    <property type="project" value="UniProtKB-ARBA"/>
</dbReference>
<evidence type="ECO:0000313" key="8">
    <source>
        <dbReference type="EMBL" id="KXB28896.1"/>
    </source>
</evidence>
<keyword evidence="5" id="KW-1133">Transmembrane helix</keyword>
<keyword evidence="3" id="KW-0813">Transport</keyword>
<dbReference type="Gene3D" id="3.10.105.10">
    <property type="entry name" value="Dipeptide-binding Protein, Domain 3"/>
    <property type="match status" value="1"/>
</dbReference>
<dbReference type="Proteomes" id="UP000070186">
    <property type="component" value="Unassembled WGS sequence"/>
</dbReference>
<keyword evidence="4 6" id="KW-0732">Signal</keyword>
<keyword evidence="5" id="KW-0472">Membrane</keyword>
<evidence type="ECO:0000256" key="1">
    <source>
        <dbReference type="ARBA" id="ARBA00004196"/>
    </source>
</evidence>
<evidence type="ECO:0000313" key="9">
    <source>
        <dbReference type="Proteomes" id="UP000070186"/>
    </source>
</evidence>
<comment type="caution">
    <text evidence="8">The sequence shown here is derived from an EMBL/GenBank/DDBJ whole genome shotgun (WGS) entry which is preliminary data.</text>
</comment>
<dbReference type="PANTHER" id="PTHR30290">
    <property type="entry name" value="PERIPLASMIC BINDING COMPONENT OF ABC TRANSPORTER"/>
    <property type="match status" value="1"/>
</dbReference>
<dbReference type="Gene3D" id="3.90.76.10">
    <property type="entry name" value="Dipeptide-binding Protein, Domain 1"/>
    <property type="match status" value="1"/>
</dbReference>
<feature type="chain" id="PRO_5007459255" evidence="6">
    <location>
        <begin position="23"/>
        <end position="714"/>
    </location>
</feature>